<proteinExistence type="predicted"/>
<name>A0ABM8GT46_9MICO</name>
<keyword evidence="3" id="KW-1185">Reference proteome</keyword>
<feature type="compositionally biased region" description="Basic and acidic residues" evidence="1">
    <location>
        <begin position="282"/>
        <end position="291"/>
    </location>
</feature>
<reference evidence="3" key="1">
    <citation type="journal article" date="2019" name="Int. J. Syst. Evol. Microbiol.">
        <title>The Global Catalogue of Microorganisms (GCM) 10K type strain sequencing project: providing services to taxonomists for standard genome sequencing and annotation.</title>
        <authorList>
            <consortium name="The Broad Institute Genomics Platform"/>
            <consortium name="The Broad Institute Genome Sequencing Center for Infectious Disease"/>
            <person name="Wu L."/>
            <person name="Ma J."/>
        </authorList>
    </citation>
    <scope>NUCLEOTIDE SEQUENCE [LARGE SCALE GENOMIC DNA]</scope>
    <source>
        <strain evidence="3">NBRC 108728</strain>
    </source>
</reference>
<evidence type="ECO:0000313" key="2">
    <source>
        <dbReference type="EMBL" id="BDZ51652.1"/>
    </source>
</evidence>
<feature type="compositionally biased region" description="Basic and acidic residues" evidence="1">
    <location>
        <begin position="149"/>
        <end position="164"/>
    </location>
</feature>
<accession>A0ABM8GT46</accession>
<protein>
    <submittedName>
        <fullName evidence="2">Uncharacterized protein</fullName>
    </submittedName>
</protein>
<organism evidence="2 3">
    <name type="scientific">Frondihabitans sucicola</name>
    <dbReference type="NCBI Taxonomy" id="1268041"/>
    <lineage>
        <taxon>Bacteria</taxon>
        <taxon>Bacillati</taxon>
        <taxon>Actinomycetota</taxon>
        <taxon>Actinomycetes</taxon>
        <taxon>Micrococcales</taxon>
        <taxon>Microbacteriaceae</taxon>
        <taxon>Frondihabitans</taxon>
    </lineage>
</organism>
<dbReference type="Proteomes" id="UP001321486">
    <property type="component" value="Chromosome"/>
</dbReference>
<feature type="compositionally biased region" description="Basic and acidic residues" evidence="1">
    <location>
        <begin position="200"/>
        <end position="269"/>
    </location>
</feature>
<sequence>MDEDVREALCDGEGEGFARGGGETCHRGDVARDDHVEALLDRPVDCAIELTGLPVALDRRDVGFGLVEPLLADESRQVAFHCPGEVGVESARCGHRDGREVAEDGVVHERGGLLLDVVTHERDLLVASGEMEVGLHAARSVSSHQGTTHRRDDEDVAEESRDVDLVLGPGLEGRDLGCQLAGDQAEGGPERTSASVEAAAAHHHESELGERNGERIGGVDDADLRQDRHGIHVDGGGTDHEIGDRRDGRPHPFDDHEQHQHRHEREQRGPQDQTGRDQLLGDEEHRRRDEENGGDGVTRTGDRAS</sequence>
<gene>
    <name evidence="2" type="ORF">GCM10025867_38930</name>
</gene>
<dbReference type="EMBL" id="AP027732">
    <property type="protein sequence ID" value="BDZ51652.1"/>
    <property type="molecule type" value="Genomic_DNA"/>
</dbReference>
<feature type="region of interest" description="Disordered" evidence="1">
    <location>
        <begin position="138"/>
        <end position="305"/>
    </location>
</feature>
<evidence type="ECO:0000313" key="3">
    <source>
        <dbReference type="Proteomes" id="UP001321486"/>
    </source>
</evidence>
<evidence type="ECO:0000256" key="1">
    <source>
        <dbReference type="SAM" id="MobiDB-lite"/>
    </source>
</evidence>
<dbReference type="RefSeq" id="WP_286344366.1">
    <property type="nucleotide sequence ID" value="NZ_AP027732.1"/>
</dbReference>